<feature type="transmembrane region" description="Helical" evidence="1">
    <location>
        <begin position="258"/>
        <end position="277"/>
    </location>
</feature>
<name>A0A315ZF20_SEDFL</name>
<feature type="transmembrane region" description="Helical" evidence="1">
    <location>
        <begin position="400"/>
        <end position="421"/>
    </location>
</feature>
<feature type="transmembrane region" description="Helical" evidence="1">
    <location>
        <begin position="72"/>
        <end position="91"/>
    </location>
</feature>
<dbReference type="Proteomes" id="UP000245535">
    <property type="component" value="Unassembled WGS sequence"/>
</dbReference>
<dbReference type="InterPro" id="IPR018677">
    <property type="entry name" value="DUF2157"/>
</dbReference>
<feature type="transmembrane region" description="Helical" evidence="1">
    <location>
        <begin position="297"/>
        <end position="315"/>
    </location>
</feature>
<reference evidence="3 4" key="1">
    <citation type="submission" date="2018-03" db="EMBL/GenBank/DDBJ databases">
        <title>Genomic Encyclopedia of Archaeal and Bacterial Type Strains, Phase II (KMG-II): from individual species to whole genera.</title>
        <authorList>
            <person name="Goeker M."/>
        </authorList>
    </citation>
    <scope>NUCLEOTIDE SEQUENCE [LARGE SCALE GENOMIC DNA]</scope>
    <source>
        <strain evidence="3 4">DSM 28229</strain>
    </source>
</reference>
<feature type="transmembrane region" description="Helical" evidence="1">
    <location>
        <begin position="204"/>
        <end position="221"/>
    </location>
</feature>
<keyword evidence="4" id="KW-1185">Reference proteome</keyword>
<feature type="transmembrane region" description="Helical" evidence="1">
    <location>
        <begin position="153"/>
        <end position="170"/>
    </location>
</feature>
<dbReference type="RefSeq" id="WP_109615310.1">
    <property type="nucleotide sequence ID" value="NZ_QGDO01000001.1"/>
</dbReference>
<protein>
    <submittedName>
        <fullName evidence="3">Putative membrane protein</fullName>
    </submittedName>
</protein>
<feature type="transmembrane region" description="Helical" evidence="1">
    <location>
        <begin position="377"/>
        <end position="394"/>
    </location>
</feature>
<keyword evidence="1" id="KW-1133">Transmembrane helix</keyword>
<keyword evidence="1" id="KW-0812">Transmembrane</keyword>
<feature type="transmembrane region" description="Helical" evidence="1">
    <location>
        <begin position="327"/>
        <end position="344"/>
    </location>
</feature>
<evidence type="ECO:0000256" key="1">
    <source>
        <dbReference type="SAM" id="Phobius"/>
    </source>
</evidence>
<feature type="transmembrane region" description="Helical" evidence="1">
    <location>
        <begin position="176"/>
        <end position="192"/>
    </location>
</feature>
<dbReference type="Pfam" id="PF09925">
    <property type="entry name" value="DUF2157"/>
    <property type="match status" value="1"/>
</dbReference>
<feature type="transmembrane region" description="Helical" evidence="1">
    <location>
        <begin position="103"/>
        <end position="122"/>
    </location>
</feature>
<comment type="caution">
    <text evidence="3">The sequence shown here is derived from an EMBL/GenBank/DDBJ whole genome shotgun (WGS) entry which is preliminary data.</text>
</comment>
<evidence type="ECO:0000313" key="3">
    <source>
        <dbReference type="EMBL" id="PWJ43773.1"/>
    </source>
</evidence>
<feature type="transmembrane region" description="Helical" evidence="1">
    <location>
        <begin position="39"/>
        <end position="60"/>
    </location>
</feature>
<keyword evidence="1" id="KW-0472">Membrane</keyword>
<feature type="domain" description="DUF2157" evidence="2">
    <location>
        <begin position="10"/>
        <end position="150"/>
    </location>
</feature>
<evidence type="ECO:0000313" key="4">
    <source>
        <dbReference type="Proteomes" id="UP000245535"/>
    </source>
</evidence>
<dbReference type="AlphaFoldDB" id="A0A315ZF20"/>
<organism evidence="3 4">
    <name type="scientific">Sediminitomix flava</name>
    <dbReference type="NCBI Taxonomy" id="379075"/>
    <lineage>
        <taxon>Bacteria</taxon>
        <taxon>Pseudomonadati</taxon>
        <taxon>Bacteroidota</taxon>
        <taxon>Cytophagia</taxon>
        <taxon>Cytophagales</taxon>
        <taxon>Flammeovirgaceae</taxon>
        <taxon>Sediminitomix</taxon>
    </lineage>
</organism>
<gene>
    <name evidence="3" type="ORF">BC781_101119</name>
</gene>
<dbReference type="EMBL" id="QGDO01000001">
    <property type="protein sequence ID" value="PWJ43773.1"/>
    <property type="molecule type" value="Genomic_DNA"/>
</dbReference>
<evidence type="ECO:0000259" key="2">
    <source>
        <dbReference type="Pfam" id="PF09925"/>
    </source>
</evidence>
<feature type="transmembrane region" description="Helical" evidence="1">
    <location>
        <begin position="227"/>
        <end position="246"/>
    </location>
</feature>
<dbReference type="OrthoDB" id="642680at2"/>
<sequence length="429" mass="49319">MQIKKDIPELLEAGVINEETATRIIDYYKTREKPAENRMLVVFGIIGALLVGLGIILIIAHNWDNLSKLTKSIIAFTPLLIAQILCGYTILKKKDNKAWTETCSTLLFFAVGAAISMISQIYHIEGDLDSFILSWMLLCFPLIYVMPSSVVSLFTLIGITYYGASTGYSRHWVESYWYYVILIGILPHYYLLYKKSPLGNFTAFHHWLIPISFIWIIPSLGKAYDGIFFPIILISILSTYLSIGYSDYFKLQSLKRNGYRVLGYFGSLIFLFSFSFQDEWNRIRNNSSSISSLADSIDFYLALFTFGLATLLFILRIRTVGWKNIQVIEFVFIMFSILFCFTFNGIWHMQWIVSIIILTIGISTIKRGQSESQLSTLNLGLIILSLLIFCRFIDTEMSFVLRGILFVSIGVGFFMGNYWLIKKRKRHEK</sequence>
<proteinExistence type="predicted"/>
<accession>A0A315ZF20</accession>